<sequence>MLSVSLSSSTSLASGLVSLSTPASSAQLNRLSPSPGTFCAVSDAGHPPLASGVDLRFPLTTSACLEEVLSLLAQRTEIGSADVGNEGRDSIGSQNGDRLGLGLGLPIRSETTSLWTTISDFLHLSYSVLFEFEDPPYFGPDGVEPIPPALKGQADSLPYVITVLGPSPEILDGELHLTRRAHELGLPPILDSRAETRSLPIPPLMRRLILCLPEFLRGTQRPHVQFAQLPAPPGRSPALRRSFFQCSDHRAGEHLRRFNRGGDVTRWDRRRRESIAHERSISHDLVRLAPTWAQIEELCQIEDERRMRLRPRFTYAGMPVEVVRRSWFADVPPEVRRRRRVEVLQREERMAVKERSHRVRLAAYEESLEIGTGIFECDE</sequence>
<reference evidence="1" key="1">
    <citation type="submission" date="2023-11" db="EMBL/GenBank/DDBJ databases">
        <authorList>
            <person name="De Vega J J."/>
            <person name="De Vega J J."/>
        </authorList>
    </citation>
    <scope>NUCLEOTIDE SEQUENCE</scope>
</reference>
<dbReference type="EMBL" id="CAVNYO010000413">
    <property type="protein sequence ID" value="CAK5276821.1"/>
    <property type="molecule type" value="Genomic_DNA"/>
</dbReference>
<dbReference type="AlphaFoldDB" id="A0AAD2Q4Z7"/>
<evidence type="ECO:0000313" key="2">
    <source>
        <dbReference type="EMBL" id="CAK5276831.1"/>
    </source>
</evidence>
<dbReference type="Proteomes" id="UP001295794">
    <property type="component" value="Unassembled WGS sequence"/>
</dbReference>
<keyword evidence="3" id="KW-1185">Reference proteome</keyword>
<gene>
    <name evidence="1" type="ORF">MYCIT1_LOCUS25396</name>
    <name evidence="2" type="ORF">MYCIT1_LOCUS25418</name>
</gene>
<organism evidence="1 3">
    <name type="scientific">Mycena citricolor</name>
    <dbReference type="NCBI Taxonomy" id="2018698"/>
    <lineage>
        <taxon>Eukaryota</taxon>
        <taxon>Fungi</taxon>
        <taxon>Dikarya</taxon>
        <taxon>Basidiomycota</taxon>
        <taxon>Agaricomycotina</taxon>
        <taxon>Agaricomycetes</taxon>
        <taxon>Agaricomycetidae</taxon>
        <taxon>Agaricales</taxon>
        <taxon>Marasmiineae</taxon>
        <taxon>Mycenaceae</taxon>
        <taxon>Mycena</taxon>
    </lineage>
</organism>
<proteinExistence type="predicted"/>
<name>A0AAD2Q4Z7_9AGAR</name>
<comment type="caution">
    <text evidence="1">The sequence shown here is derived from an EMBL/GenBank/DDBJ whole genome shotgun (WGS) entry which is preliminary data.</text>
</comment>
<dbReference type="EMBL" id="CAVNYO010000414">
    <property type="protein sequence ID" value="CAK5276831.1"/>
    <property type="molecule type" value="Genomic_DNA"/>
</dbReference>
<evidence type="ECO:0000313" key="1">
    <source>
        <dbReference type="EMBL" id="CAK5276821.1"/>
    </source>
</evidence>
<accession>A0AAD2Q4Z7</accession>
<evidence type="ECO:0000313" key="3">
    <source>
        <dbReference type="Proteomes" id="UP001295794"/>
    </source>
</evidence>
<protein>
    <submittedName>
        <fullName evidence="1">Uncharacterized protein</fullName>
    </submittedName>
</protein>